<keyword evidence="11" id="KW-1185">Reference proteome</keyword>
<feature type="domain" description="DDE Tnp4" evidence="9">
    <location>
        <begin position="183"/>
        <end position="339"/>
    </location>
</feature>
<dbReference type="InterPro" id="IPR058353">
    <property type="entry name" value="DUF8040"/>
</dbReference>
<keyword evidence="6" id="KW-0378">Hydrolase</keyword>
<evidence type="ECO:0000313" key="12">
    <source>
        <dbReference type="RefSeq" id="XP_027117998.1"/>
    </source>
</evidence>
<gene>
    <name evidence="12" type="primary">LOC113735181</name>
</gene>
<evidence type="ECO:0000259" key="9">
    <source>
        <dbReference type="Pfam" id="PF13359"/>
    </source>
</evidence>
<evidence type="ECO:0000256" key="7">
    <source>
        <dbReference type="ARBA" id="ARBA00023242"/>
    </source>
</evidence>
<dbReference type="GO" id="GO:0016787">
    <property type="term" value="F:hydrolase activity"/>
    <property type="evidence" value="ECO:0007669"/>
    <property type="project" value="UniProtKB-KW"/>
</dbReference>
<evidence type="ECO:0000259" key="10">
    <source>
        <dbReference type="Pfam" id="PF26138"/>
    </source>
</evidence>
<comment type="subcellular location">
    <subcellularLocation>
        <location evidence="2">Nucleus</location>
    </subcellularLocation>
</comment>
<keyword evidence="8" id="KW-0812">Transmembrane</keyword>
<keyword evidence="5" id="KW-0479">Metal-binding</keyword>
<organism evidence="11 12">
    <name type="scientific">Coffea arabica</name>
    <name type="common">Arabian coffee</name>
    <dbReference type="NCBI Taxonomy" id="13443"/>
    <lineage>
        <taxon>Eukaryota</taxon>
        <taxon>Viridiplantae</taxon>
        <taxon>Streptophyta</taxon>
        <taxon>Embryophyta</taxon>
        <taxon>Tracheophyta</taxon>
        <taxon>Spermatophyta</taxon>
        <taxon>Magnoliopsida</taxon>
        <taxon>eudicotyledons</taxon>
        <taxon>Gunneridae</taxon>
        <taxon>Pentapetalae</taxon>
        <taxon>asterids</taxon>
        <taxon>lamiids</taxon>
        <taxon>Gentianales</taxon>
        <taxon>Rubiaceae</taxon>
        <taxon>Ixoroideae</taxon>
        <taxon>Gardenieae complex</taxon>
        <taxon>Bertiereae - Coffeeae clade</taxon>
        <taxon>Coffeeae</taxon>
        <taxon>Coffea</taxon>
    </lineage>
</organism>
<dbReference type="Pfam" id="PF13359">
    <property type="entry name" value="DDE_Tnp_4"/>
    <property type="match status" value="1"/>
</dbReference>
<keyword evidence="8" id="KW-0472">Membrane</keyword>
<name>A0A6P6WRD5_COFAR</name>
<dbReference type="InterPro" id="IPR027806">
    <property type="entry name" value="HARBI1_dom"/>
</dbReference>
<evidence type="ECO:0000256" key="6">
    <source>
        <dbReference type="ARBA" id="ARBA00022801"/>
    </source>
</evidence>
<evidence type="ECO:0000256" key="3">
    <source>
        <dbReference type="ARBA" id="ARBA00006958"/>
    </source>
</evidence>
<feature type="domain" description="DUF8040" evidence="10">
    <location>
        <begin position="51"/>
        <end position="147"/>
    </location>
</feature>
<dbReference type="OrthoDB" id="1681765at2759"/>
<dbReference type="Proteomes" id="UP001652660">
    <property type="component" value="Chromosome 1c"/>
</dbReference>
<evidence type="ECO:0000256" key="2">
    <source>
        <dbReference type="ARBA" id="ARBA00004123"/>
    </source>
</evidence>
<keyword evidence="4" id="KW-0540">Nuclease</keyword>
<dbReference type="Pfam" id="PF26138">
    <property type="entry name" value="DUF8040"/>
    <property type="match status" value="1"/>
</dbReference>
<dbReference type="GO" id="GO:0005634">
    <property type="term" value="C:nucleus"/>
    <property type="evidence" value="ECO:0007669"/>
    <property type="project" value="UniProtKB-SubCell"/>
</dbReference>
<comment type="similarity">
    <text evidence="3">Belongs to the HARBI1 family.</text>
</comment>
<evidence type="ECO:0000256" key="8">
    <source>
        <dbReference type="SAM" id="Phobius"/>
    </source>
</evidence>
<dbReference type="RefSeq" id="XP_027117998.1">
    <property type="nucleotide sequence ID" value="XM_027262197.1"/>
</dbReference>
<reference evidence="12" key="2">
    <citation type="submission" date="2025-08" db="UniProtKB">
        <authorList>
            <consortium name="RefSeq"/>
        </authorList>
    </citation>
    <scope>IDENTIFICATION</scope>
    <source>
        <tissue evidence="12">Leaves</tissue>
    </source>
</reference>
<keyword evidence="8" id="KW-1133">Transmembrane helix</keyword>
<evidence type="ECO:0000256" key="4">
    <source>
        <dbReference type="ARBA" id="ARBA00022722"/>
    </source>
</evidence>
<sequence length="403" mass="46273">MEYDGYVNGGNLSDDSDDDELMLAFAAFILAGLALFDPYINSGQRRRIRDSAQSGPQYVIELINGHRDRIFDNLRMEAPLFLQLCDLLVQRGYWVAHPTQRVGIHESVAICLLCLSHNERHRVLADRFQHSPETTDRHLRRCLRSLVRLGRDLVRPVDYHTTHPRIQNSALFWPWFKDCVGAIDGTHVSAWCTAEDRERYRNRHGSLSQNVLAVCDHNMRFTYVRVGWEGSAHDSRILQEVIQDPNCAFPWPPAGKYYAVDAAYQNMAGFMAPFKGARGTAQERAVRTLFNKRHASLRNIIERTFGVLKKRFPILKGPMQNYMMATQINIVLACMALHNFMREYVPNDAYFAEEEADIALEDNINPFNPMPAAQAPDMSAAGIAEWNESRRAIADMMYYYQHQ</sequence>
<keyword evidence="7" id="KW-0539">Nucleus</keyword>
<evidence type="ECO:0000256" key="5">
    <source>
        <dbReference type="ARBA" id="ARBA00022723"/>
    </source>
</evidence>
<reference evidence="11" key="1">
    <citation type="journal article" date="2025" name="Foods">
        <title>Unveiling the Microbial Signatures of Arabica Coffee Cherries: Insights into Ripeness Specific Diversity, Functional Traits, and Implications for Quality and Safety.</title>
        <authorList>
            <consortium name="RefSeq"/>
            <person name="Tenea G.N."/>
            <person name="Cifuentes V."/>
            <person name="Reyes P."/>
            <person name="Cevallos-Vallejos M."/>
        </authorList>
    </citation>
    <scope>NUCLEOTIDE SEQUENCE [LARGE SCALE GENOMIC DNA]</scope>
</reference>
<dbReference type="GO" id="GO:0046872">
    <property type="term" value="F:metal ion binding"/>
    <property type="evidence" value="ECO:0007669"/>
    <property type="project" value="UniProtKB-KW"/>
</dbReference>
<protein>
    <submittedName>
        <fullName evidence="12">Protein ALP1-like</fullName>
    </submittedName>
</protein>
<comment type="cofactor">
    <cofactor evidence="1">
        <name>a divalent metal cation</name>
        <dbReference type="ChEBI" id="CHEBI:60240"/>
    </cofactor>
</comment>
<dbReference type="AlphaFoldDB" id="A0A6P6WRD5"/>
<feature type="transmembrane region" description="Helical" evidence="8">
    <location>
        <begin position="21"/>
        <end position="40"/>
    </location>
</feature>
<accession>A0A6P6WRD5</accession>
<dbReference type="GeneID" id="113735181"/>
<dbReference type="PANTHER" id="PTHR22930">
    <property type="match status" value="1"/>
</dbReference>
<proteinExistence type="inferred from homology"/>
<dbReference type="GO" id="GO:0004518">
    <property type="term" value="F:nuclease activity"/>
    <property type="evidence" value="ECO:0007669"/>
    <property type="project" value="UniProtKB-KW"/>
</dbReference>
<dbReference type="InterPro" id="IPR045249">
    <property type="entry name" value="HARBI1-like"/>
</dbReference>
<evidence type="ECO:0000313" key="11">
    <source>
        <dbReference type="Proteomes" id="UP001652660"/>
    </source>
</evidence>
<evidence type="ECO:0000256" key="1">
    <source>
        <dbReference type="ARBA" id="ARBA00001968"/>
    </source>
</evidence>
<dbReference type="PANTHER" id="PTHR22930:SF221">
    <property type="entry name" value="NUCLEASE HARBI1"/>
    <property type="match status" value="1"/>
</dbReference>